<name>A0AAN8N5P8_9PEZI</name>
<feature type="transmembrane region" description="Helical" evidence="2">
    <location>
        <begin position="686"/>
        <end position="705"/>
    </location>
</feature>
<keyword evidence="2" id="KW-1133">Transmembrane helix</keyword>
<keyword evidence="2" id="KW-0472">Membrane</keyword>
<dbReference type="AlphaFoldDB" id="A0AAN8N5P8"/>
<feature type="region of interest" description="Disordered" evidence="1">
    <location>
        <begin position="1"/>
        <end position="43"/>
    </location>
</feature>
<protein>
    <recommendedName>
        <fullName evidence="3">Cas1p 10 TM acyl transferase domain-containing protein</fullName>
    </recommendedName>
</protein>
<feature type="transmembrane region" description="Helical" evidence="2">
    <location>
        <begin position="783"/>
        <end position="800"/>
    </location>
</feature>
<evidence type="ECO:0000313" key="5">
    <source>
        <dbReference type="Proteomes" id="UP001307849"/>
    </source>
</evidence>
<feature type="transmembrane region" description="Helical" evidence="2">
    <location>
        <begin position="605"/>
        <end position="626"/>
    </location>
</feature>
<feature type="domain" description="Cas1p 10 TM acyl transferase" evidence="3">
    <location>
        <begin position="373"/>
        <end position="812"/>
    </location>
</feature>
<feature type="transmembrane region" description="Helical" evidence="2">
    <location>
        <begin position="435"/>
        <end position="457"/>
    </location>
</feature>
<feature type="transmembrane region" description="Helical" evidence="2">
    <location>
        <begin position="50"/>
        <end position="72"/>
    </location>
</feature>
<dbReference type="InterPro" id="IPR012419">
    <property type="entry name" value="Cas1_AcylTrans_dom"/>
</dbReference>
<feature type="transmembrane region" description="Helical" evidence="2">
    <location>
        <begin position="656"/>
        <end position="674"/>
    </location>
</feature>
<feature type="transmembrane region" description="Helical" evidence="2">
    <location>
        <begin position="711"/>
        <end position="731"/>
    </location>
</feature>
<organism evidence="4 5">
    <name type="scientific">Arthrobotrys conoides</name>
    <dbReference type="NCBI Taxonomy" id="74498"/>
    <lineage>
        <taxon>Eukaryota</taxon>
        <taxon>Fungi</taxon>
        <taxon>Dikarya</taxon>
        <taxon>Ascomycota</taxon>
        <taxon>Pezizomycotina</taxon>
        <taxon>Orbiliomycetes</taxon>
        <taxon>Orbiliales</taxon>
        <taxon>Orbiliaceae</taxon>
        <taxon>Arthrobotrys</taxon>
    </lineage>
</organism>
<reference evidence="4 5" key="1">
    <citation type="submission" date="2019-10" db="EMBL/GenBank/DDBJ databases">
        <authorList>
            <person name="Palmer J.M."/>
        </authorList>
    </citation>
    <scope>NUCLEOTIDE SEQUENCE [LARGE SCALE GENOMIC DNA]</scope>
    <source>
        <strain evidence="4 5">TWF506</strain>
    </source>
</reference>
<proteinExistence type="predicted"/>
<keyword evidence="5" id="KW-1185">Reference proteome</keyword>
<dbReference type="Pfam" id="PF07779">
    <property type="entry name" value="Cas1_AcylT"/>
    <property type="match status" value="1"/>
</dbReference>
<dbReference type="EMBL" id="JAVHJM010000009">
    <property type="protein sequence ID" value="KAK6506109.1"/>
    <property type="molecule type" value="Genomic_DNA"/>
</dbReference>
<feature type="transmembrane region" description="Helical" evidence="2">
    <location>
        <begin position="574"/>
        <end position="593"/>
    </location>
</feature>
<keyword evidence="2" id="KW-0812">Transmembrane</keyword>
<evidence type="ECO:0000259" key="3">
    <source>
        <dbReference type="Pfam" id="PF07779"/>
    </source>
</evidence>
<evidence type="ECO:0000256" key="1">
    <source>
        <dbReference type="SAM" id="MobiDB-lite"/>
    </source>
</evidence>
<sequence>MSQDTNAMDHQRPKRYRQVTRTTPRVPPKYLRRPDAQEDDENERARTNAIILKIFNGLAVLGIFTLLFLTAVRYSTADERDPYKCSAITNEGRWLESDSNITDPLQNWQPFGCLLHNYSGRDITTCLPKRRILFVGDLGIQSLYHATVDKLQPGTSTGELDKKFTSEGLSGVTVEFIWDPYLNSTRLARELEPWNNGTVRPEYREGENYDPPALFIVGAGIRFAERGFDENPLRVWREAVDRVVSHMRWGDRPIFLGGKDTLMLAPVEHPAWEKLQPDVRKSLMPSVALDMNRYLNSIATIQGVDVVRAWKVSSDDKVDLVVSNHIYNKYHSKETKQDGIELLEEVAARRVDMVLGLRCNSVLKRSGENIPSDCCTLPPSLTWLQRFTMFHGLLVILALRGWFWWQDPKLQNSQITYLATLIYRFGPEKEVLRRLWRLAVVLVICLFADRSPIFYHMKQLWSTAKFQKALLFVIAIAIFTLRKPALTTTGWELDKRILIEWKGAALAIHLISSYLGGSTEFSTFALIFLNSLKWTISLLATSAPRSGNLYFPRKLVAINYVVLPMVFVMRTEYMLYRIPALLSFWFAIIYMTIRIRPWGNKDLEWYSGKVFLSAILVVVSFGTLGVHKVVLRALEVLCAVKWDSELVKELVFRHMGAAYLGMILGWIYVSVFLLSKGNERVRNERYAGCLALFSALLYCLLKVQGFDWLDEWHNCTSLARIAGFGAIRLWLTGGRARQSEFLVWLGNMEAAVLGMMNHLWLAADGEAVLDLGFWGFNDAGVNWNWGFWTLVFGYICWVVGDARETVVNWVLGFHVHAGPVMADKLQDGKKNDTDAVEMVGGDGQDDVELGDSQQPLPISRSLLEEFATKGVLRPVWIIVAVWILNWTT</sequence>
<feature type="transmembrane region" description="Helical" evidence="2">
    <location>
        <begin position="387"/>
        <end position="405"/>
    </location>
</feature>
<feature type="transmembrane region" description="Helical" evidence="2">
    <location>
        <begin position="506"/>
        <end position="529"/>
    </location>
</feature>
<dbReference type="Proteomes" id="UP001307849">
    <property type="component" value="Unassembled WGS sequence"/>
</dbReference>
<feature type="transmembrane region" description="Helical" evidence="2">
    <location>
        <begin position="469"/>
        <end position="486"/>
    </location>
</feature>
<comment type="caution">
    <text evidence="4">The sequence shown here is derived from an EMBL/GenBank/DDBJ whole genome shotgun (WGS) entry which is preliminary data.</text>
</comment>
<feature type="transmembrane region" description="Helical" evidence="2">
    <location>
        <begin position="743"/>
        <end position="763"/>
    </location>
</feature>
<accession>A0AAN8N5P8</accession>
<evidence type="ECO:0000313" key="4">
    <source>
        <dbReference type="EMBL" id="KAK6506109.1"/>
    </source>
</evidence>
<gene>
    <name evidence="4" type="ORF">TWF506_011030</name>
</gene>
<evidence type="ECO:0000256" key="2">
    <source>
        <dbReference type="SAM" id="Phobius"/>
    </source>
</evidence>